<comment type="caution">
    <text evidence="1">The sequence shown here is derived from an EMBL/GenBank/DDBJ whole genome shotgun (WGS) entry which is preliminary data.</text>
</comment>
<dbReference type="RefSeq" id="WP_176367023.1">
    <property type="nucleotide sequence ID" value="NZ_JACHDE010000014.1"/>
</dbReference>
<name>A0A7W8P3Q4_9BURK</name>
<proteinExistence type="predicted"/>
<gene>
    <name evidence="1" type="ORF">HDG41_005722</name>
</gene>
<accession>A0A7W8P3Q4</accession>
<sequence length="127" mass="14774">MQVFFYDREAASRCSRRRLFFRGFAPTRFDLSTQVREQPTGDGLGPVRCVRREFALVREVDNDGARHDAIGSGIVHAVQFHAERVGGFIFRESQSKSDISKTRHYRYDFSEVKKDMQFVAYQSITDR</sequence>
<dbReference type="EMBL" id="JACHDE010000014">
    <property type="protein sequence ID" value="MBB5403634.1"/>
    <property type="molecule type" value="Genomic_DNA"/>
</dbReference>
<protein>
    <submittedName>
        <fullName evidence="1">Uncharacterized protein</fullName>
    </submittedName>
</protein>
<organism evidence="1 2">
    <name type="scientific">Paraburkholderia youngii</name>
    <dbReference type="NCBI Taxonomy" id="2782701"/>
    <lineage>
        <taxon>Bacteria</taxon>
        <taxon>Pseudomonadati</taxon>
        <taxon>Pseudomonadota</taxon>
        <taxon>Betaproteobacteria</taxon>
        <taxon>Burkholderiales</taxon>
        <taxon>Burkholderiaceae</taxon>
        <taxon>Paraburkholderia</taxon>
    </lineage>
</organism>
<evidence type="ECO:0000313" key="1">
    <source>
        <dbReference type="EMBL" id="MBB5403634.1"/>
    </source>
</evidence>
<reference evidence="1 2" key="1">
    <citation type="submission" date="2020-08" db="EMBL/GenBank/DDBJ databases">
        <title>Genomic Encyclopedia of Type Strains, Phase IV (KMG-V): Genome sequencing to study the core and pangenomes of soil and plant-associated prokaryotes.</title>
        <authorList>
            <person name="Whitman W."/>
        </authorList>
    </citation>
    <scope>NUCLEOTIDE SEQUENCE [LARGE SCALE GENOMIC DNA]</scope>
    <source>
        <strain evidence="1 2">JPY162</strain>
    </source>
</reference>
<dbReference type="Proteomes" id="UP000592820">
    <property type="component" value="Unassembled WGS sequence"/>
</dbReference>
<evidence type="ECO:0000313" key="2">
    <source>
        <dbReference type="Proteomes" id="UP000592820"/>
    </source>
</evidence>
<dbReference type="AlphaFoldDB" id="A0A7W8P3Q4"/>